<dbReference type="STRING" id="1006004.GBAG_2223"/>
<dbReference type="OrthoDB" id="6515265at2"/>
<sequence length="316" mass="34789">MKLWLSGLALLLASSTAWAGNYRIVQSPSQKLDVWIDNVADNTPQSWCAAELPLRIVANGDKKPTVLNTFMPRLGTLLESQCSTVQLVSWKLESPQGDTLAVGTATKSSDWAVIVAPDISSEPNSTPRTDENSPLADRTPWQEFTLQDGCHLRTFWQGDANASAMFIPNGKCEKGGWLNGRSEIIQSGVHGEKRHEMTFVHGFPVSGLSNDASSDSLLITSLNNERMVVSNEHAPQSWMILPYNAELNGWQATGTVAVEVSREMTIDESSIQARLNEVRKVWSAWLAPETPITLLLIDSLRPQLRDPAVGAWRAQK</sequence>
<keyword evidence="1" id="KW-0732">Signal</keyword>
<evidence type="ECO:0000256" key="1">
    <source>
        <dbReference type="SAM" id="SignalP"/>
    </source>
</evidence>
<gene>
    <name evidence="2" type="ORF">GBAG_2223</name>
</gene>
<dbReference type="EMBL" id="JMPI01000030">
    <property type="protein sequence ID" value="KFC81439.1"/>
    <property type="molecule type" value="Genomic_DNA"/>
</dbReference>
<reference evidence="2 3" key="1">
    <citation type="submission" date="2014-05" db="EMBL/GenBank/DDBJ databases">
        <title>ATOL: Assembling a taxonomically balanced genome-scale reconstruction of the evolutionary history of the Enterobacteriaceae.</title>
        <authorList>
            <person name="Plunkett G.III."/>
            <person name="Neeno-Eckwall E.C."/>
            <person name="Glasner J.D."/>
            <person name="Perna N.T."/>
        </authorList>
    </citation>
    <scope>NUCLEOTIDE SEQUENCE [LARGE SCALE GENOMIC DNA]</scope>
    <source>
        <strain evidence="2 3">ATCC 33320</strain>
    </source>
</reference>
<dbReference type="eggNOG" id="ENOG502Z7N7">
    <property type="taxonomic scope" value="Bacteria"/>
</dbReference>
<evidence type="ECO:0000313" key="2">
    <source>
        <dbReference type="EMBL" id="KFC81439.1"/>
    </source>
</evidence>
<evidence type="ECO:0000313" key="3">
    <source>
        <dbReference type="Proteomes" id="UP000028653"/>
    </source>
</evidence>
<name>A0A085GCJ4_9ENTR</name>
<dbReference type="Proteomes" id="UP000028653">
    <property type="component" value="Unassembled WGS sequence"/>
</dbReference>
<proteinExistence type="predicted"/>
<comment type="caution">
    <text evidence="2">The sequence shown here is derived from an EMBL/GenBank/DDBJ whole genome shotgun (WGS) entry which is preliminary data.</text>
</comment>
<organism evidence="2 3">
    <name type="scientific">Buttiauxella agrestis ATCC 33320</name>
    <dbReference type="NCBI Taxonomy" id="1006004"/>
    <lineage>
        <taxon>Bacteria</taxon>
        <taxon>Pseudomonadati</taxon>
        <taxon>Pseudomonadota</taxon>
        <taxon>Gammaproteobacteria</taxon>
        <taxon>Enterobacterales</taxon>
        <taxon>Enterobacteriaceae</taxon>
        <taxon>Buttiauxella</taxon>
    </lineage>
</organism>
<protein>
    <submittedName>
        <fullName evidence="2">Uncharacterized protein</fullName>
    </submittedName>
</protein>
<feature type="chain" id="PRO_5001791098" evidence="1">
    <location>
        <begin position="20"/>
        <end position="316"/>
    </location>
</feature>
<dbReference type="AlphaFoldDB" id="A0A085GCJ4"/>
<dbReference type="RefSeq" id="WP_034495874.1">
    <property type="nucleotide sequence ID" value="NZ_JMPI01000030.1"/>
</dbReference>
<feature type="signal peptide" evidence="1">
    <location>
        <begin position="1"/>
        <end position="19"/>
    </location>
</feature>
<accession>A0A085GCJ4</accession>
<keyword evidence="3" id="KW-1185">Reference proteome</keyword>